<organism evidence="4 5">
    <name type="scientific">Bradyrhizobium amphicarpaeae</name>
    <dbReference type="NCBI Taxonomy" id="1404768"/>
    <lineage>
        <taxon>Bacteria</taxon>
        <taxon>Pseudomonadati</taxon>
        <taxon>Pseudomonadota</taxon>
        <taxon>Alphaproteobacteria</taxon>
        <taxon>Hyphomicrobiales</taxon>
        <taxon>Nitrobacteraceae</taxon>
        <taxon>Bradyrhizobium</taxon>
    </lineage>
</organism>
<dbReference type="EMBL" id="CP029426">
    <property type="protein sequence ID" value="AWM02211.1"/>
    <property type="molecule type" value="Genomic_DNA"/>
</dbReference>
<dbReference type="AlphaFoldDB" id="A0A2U8PX64"/>
<dbReference type="SUPFAM" id="SSF52833">
    <property type="entry name" value="Thioredoxin-like"/>
    <property type="match status" value="1"/>
</dbReference>
<dbReference type="Pfam" id="PF00085">
    <property type="entry name" value="Thioredoxin"/>
    <property type="match status" value="1"/>
</dbReference>
<evidence type="ECO:0000313" key="4">
    <source>
        <dbReference type="EMBL" id="AWM02211.1"/>
    </source>
</evidence>
<keyword evidence="1" id="KW-0676">Redox-active center</keyword>
<sequence>MSFTFSKAMLVAAALVLPTLAHAAQPYEPKALQAAQAANKPVLIEVTAPWCPTCRKQKPIVQQIEQERPDLVILDVDFDSAKDVLRQLKVQNQSTLIVYRGAKEIGRSTGETDPAAIRAMVAKAF</sequence>
<dbReference type="PROSITE" id="PS00194">
    <property type="entry name" value="THIOREDOXIN_1"/>
    <property type="match status" value="1"/>
</dbReference>
<dbReference type="PANTHER" id="PTHR10438">
    <property type="entry name" value="THIOREDOXIN"/>
    <property type="match status" value="1"/>
</dbReference>
<dbReference type="InterPro" id="IPR036249">
    <property type="entry name" value="Thioredoxin-like_sf"/>
</dbReference>
<accession>A0A2U8PX64</accession>
<keyword evidence="5" id="KW-1185">Reference proteome</keyword>
<feature type="domain" description="Thioredoxin" evidence="3">
    <location>
        <begin position="6"/>
        <end position="125"/>
    </location>
</feature>
<gene>
    <name evidence="4" type="ORF">CIT40_20745</name>
</gene>
<feature type="signal peptide" evidence="2">
    <location>
        <begin position="1"/>
        <end position="23"/>
    </location>
</feature>
<dbReference type="GO" id="GO:0015036">
    <property type="term" value="F:disulfide oxidoreductase activity"/>
    <property type="evidence" value="ECO:0007669"/>
    <property type="project" value="UniProtKB-ARBA"/>
</dbReference>
<keyword evidence="2" id="KW-0732">Signal</keyword>
<dbReference type="PROSITE" id="PS51352">
    <property type="entry name" value="THIOREDOXIN_2"/>
    <property type="match status" value="1"/>
</dbReference>
<evidence type="ECO:0000256" key="1">
    <source>
        <dbReference type="ARBA" id="ARBA00023284"/>
    </source>
</evidence>
<dbReference type="CDD" id="cd02947">
    <property type="entry name" value="TRX_family"/>
    <property type="match status" value="1"/>
</dbReference>
<reference evidence="4 5" key="1">
    <citation type="journal article" date="2017" name="Syst. Appl. Microbiol.">
        <title>Soybeans inoculated with root zone soils of Canadian native legumes harbour diverse and novel Bradyrhizobium spp. that possess agricultural potential.</title>
        <authorList>
            <person name="Bromfield E.S.P."/>
            <person name="Cloutier S."/>
            <person name="Tambong J.T."/>
            <person name="Tran Thi T.V."/>
        </authorList>
    </citation>
    <scope>NUCLEOTIDE SEQUENCE [LARGE SCALE GENOMIC DNA]</scope>
    <source>
        <strain evidence="4 5">39S1MB</strain>
    </source>
</reference>
<dbReference type="RefSeq" id="WP_094895659.1">
    <property type="nucleotide sequence ID" value="NZ_CP029426.2"/>
</dbReference>
<dbReference type="KEGG" id="brq:CIT40_20745"/>
<dbReference type="InterPro" id="IPR050620">
    <property type="entry name" value="Thioredoxin_H-type-like"/>
</dbReference>
<feature type="chain" id="PRO_5016090612" evidence="2">
    <location>
        <begin position="24"/>
        <end position="125"/>
    </location>
</feature>
<proteinExistence type="predicted"/>
<protein>
    <submittedName>
        <fullName evidence="4">Thioredoxin</fullName>
    </submittedName>
</protein>
<dbReference type="Proteomes" id="UP000215884">
    <property type="component" value="Chromosome"/>
</dbReference>
<evidence type="ECO:0000256" key="2">
    <source>
        <dbReference type="SAM" id="SignalP"/>
    </source>
</evidence>
<reference evidence="4 5" key="2">
    <citation type="journal article" date="2019" name="Int. J. Syst. Evol. Microbiol.">
        <title>Description and complete genome sequence of Bradyrhizobium amphicarpaeae sp. nov., harbouring photosystem and nitrogen-fixation genes.</title>
        <authorList>
            <person name="Bromfield E.S.P."/>
            <person name="Cloutier S."/>
            <person name="Nguyen H.D.T."/>
        </authorList>
    </citation>
    <scope>NUCLEOTIDE SEQUENCE [LARGE SCALE GENOMIC DNA]</scope>
    <source>
        <strain evidence="4 5">39S1MB</strain>
    </source>
</reference>
<dbReference type="PANTHER" id="PTHR10438:SF468">
    <property type="entry name" value="THIOREDOXIN-1-RELATED"/>
    <property type="match status" value="1"/>
</dbReference>
<dbReference type="Gene3D" id="3.40.30.10">
    <property type="entry name" value="Glutaredoxin"/>
    <property type="match status" value="1"/>
</dbReference>
<name>A0A2U8PX64_9BRAD</name>
<dbReference type="OrthoDB" id="7950124at2"/>
<evidence type="ECO:0000313" key="5">
    <source>
        <dbReference type="Proteomes" id="UP000215884"/>
    </source>
</evidence>
<evidence type="ECO:0000259" key="3">
    <source>
        <dbReference type="PROSITE" id="PS51352"/>
    </source>
</evidence>
<dbReference type="InterPro" id="IPR013766">
    <property type="entry name" value="Thioredoxin_domain"/>
</dbReference>
<dbReference type="InterPro" id="IPR017937">
    <property type="entry name" value="Thioredoxin_CS"/>
</dbReference>